<keyword evidence="3 4" id="KW-0408">Iron</keyword>
<feature type="chain" id="PRO_5006015526" description="Cytochrome c domain-containing protein" evidence="5">
    <location>
        <begin position="22"/>
        <end position="254"/>
    </location>
</feature>
<feature type="domain" description="Cytochrome c" evidence="6">
    <location>
        <begin position="145"/>
        <end position="243"/>
    </location>
</feature>
<evidence type="ECO:0000256" key="4">
    <source>
        <dbReference type="PROSITE-ProRule" id="PRU00433"/>
    </source>
</evidence>
<dbReference type="InterPro" id="IPR036909">
    <property type="entry name" value="Cyt_c-like_dom_sf"/>
</dbReference>
<dbReference type="STRING" id="321267.SHM7688_00710"/>
<name>A0A0N7LRN0_9RHOB</name>
<proteinExistence type="predicted"/>
<dbReference type="RefSeq" id="WP_058238603.1">
    <property type="nucleotide sequence ID" value="NZ_FOMU01000001.1"/>
</dbReference>
<dbReference type="InterPro" id="IPR009056">
    <property type="entry name" value="Cyt_c-like_dom"/>
</dbReference>
<keyword evidence="8" id="KW-1185">Reference proteome</keyword>
<dbReference type="AlphaFoldDB" id="A0A0N7LRN0"/>
<evidence type="ECO:0000313" key="7">
    <source>
        <dbReference type="EMBL" id="CUH51276.1"/>
    </source>
</evidence>
<accession>A0A0N7LRN0</accession>
<keyword evidence="5" id="KW-0732">Signal</keyword>
<evidence type="ECO:0000259" key="6">
    <source>
        <dbReference type="PROSITE" id="PS51007"/>
    </source>
</evidence>
<evidence type="ECO:0000256" key="1">
    <source>
        <dbReference type="ARBA" id="ARBA00022617"/>
    </source>
</evidence>
<evidence type="ECO:0000256" key="3">
    <source>
        <dbReference type="ARBA" id="ARBA00023004"/>
    </source>
</evidence>
<dbReference type="GO" id="GO:0046872">
    <property type="term" value="F:metal ion binding"/>
    <property type="evidence" value="ECO:0007669"/>
    <property type="project" value="UniProtKB-KW"/>
</dbReference>
<keyword evidence="2 4" id="KW-0479">Metal-binding</keyword>
<organism evidence="7 8">
    <name type="scientific">Shimia marina</name>
    <dbReference type="NCBI Taxonomy" id="321267"/>
    <lineage>
        <taxon>Bacteria</taxon>
        <taxon>Pseudomonadati</taxon>
        <taxon>Pseudomonadota</taxon>
        <taxon>Alphaproteobacteria</taxon>
        <taxon>Rhodobacterales</taxon>
        <taxon>Roseobacteraceae</taxon>
    </lineage>
</organism>
<evidence type="ECO:0000256" key="5">
    <source>
        <dbReference type="SAM" id="SignalP"/>
    </source>
</evidence>
<gene>
    <name evidence="7" type="ORF">SHM7688_00710</name>
</gene>
<protein>
    <recommendedName>
        <fullName evidence="6">Cytochrome c domain-containing protein</fullName>
    </recommendedName>
</protein>
<feature type="signal peptide" evidence="5">
    <location>
        <begin position="1"/>
        <end position="21"/>
    </location>
</feature>
<dbReference type="Gene3D" id="1.10.760.10">
    <property type="entry name" value="Cytochrome c-like domain"/>
    <property type="match status" value="1"/>
</dbReference>
<evidence type="ECO:0000313" key="8">
    <source>
        <dbReference type="Proteomes" id="UP000054823"/>
    </source>
</evidence>
<dbReference type="SUPFAM" id="SSF46626">
    <property type="entry name" value="Cytochrome c"/>
    <property type="match status" value="1"/>
</dbReference>
<dbReference type="GO" id="GO:0020037">
    <property type="term" value="F:heme binding"/>
    <property type="evidence" value="ECO:0007669"/>
    <property type="project" value="InterPro"/>
</dbReference>
<reference evidence="7 8" key="1">
    <citation type="submission" date="2015-09" db="EMBL/GenBank/DDBJ databases">
        <authorList>
            <consortium name="Swine Surveillance"/>
        </authorList>
    </citation>
    <scope>NUCLEOTIDE SEQUENCE [LARGE SCALE GENOMIC DNA]</scope>
    <source>
        <strain evidence="7 8">CECT 7688</strain>
    </source>
</reference>
<sequence>MGFLRILYQSLSAFGISCALASAGWAEGKATELFVAEDLRDTGLIAYILPRFTLKHGVRVTIVDDTAEAAGMLHVEGSTPVFSQADVTYGLTVTDVADPHMARFAQWLTGEVGLRTVLSFKPDGETLFAPPVAPQSTPEDVFIEGDANRGARLALQACGRCHVVGEINQMAGIGSTPSFAVLRSLEDWMERFTAFYALNPHPAFTVIPDVTLPFDETRPSPISPVRLTLEELENIVAYTATIVPADLGAPIAHQ</sequence>
<evidence type="ECO:0000256" key="2">
    <source>
        <dbReference type="ARBA" id="ARBA00022723"/>
    </source>
</evidence>
<keyword evidence="1 4" id="KW-0349">Heme</keyword>
<dbReference type="Proteomes" id="UP000054823">
    <property type="component" value="Unassembled WGS sequence"/>
</dbReference>
<dbReference type="PROSITE" id="PS51007">
    <property type="entry name" value="CYTC"/>
    <property type="match status" value="1"/>
</dbReference>
<dbReference type="EMBL" id="CYPW01000006">
    <property type="protein sequence ID" value="CUH51276.1"/>
    <property type="molecule type" value="Genomic_DNA"/>
</dbReference>
<dbReference type="PROSITE" id="PS51257">
    <property type="entry name" value="PROKAR_LIPOPROTEIN"/>
    <property type="match status" value="1"/>
</dbReference>
<dbReference type="GO" id="GO:0009055">
    <property type="term" value="F:electron transfer activity"/>
    <property type="evidence" value="ECO:0007669"/>
    <property type="project" value="InterPro"/>
</dbReference>